<sequence length="86" mass="9807">MSSQPKQYRALASRAILFEAWQAFRPFSRTVASTTNISIQPTNQPTNQHLKVQVLHRPNSTLFLVLEGLHNFWGYDHVKLPTFGAV</sequence>
<gene>
    <name evidence="1" type="ORF">CPSG_06505</name>
</gene>
<dbReference type="VEuPathDB" id="FungiDB:CPSG_06505"/>
<organism evidence="2">
    <name type="scientific">Coccidioides posadasii (strain RMSCC 757 / Silveira)</name>
    <name type="common">Valley fever fungus</name>
    <dbReference type="NCBI Taxonomy" id="443226"/>
    <lineage>
        <taxon>Eukaryota</taxon>
        <taxon>Fungi</taxon>
        <taxon>Dikarya</taxon>
        <taxon>Ascomycota</taxon>
        <taxon>Pezizomycotina</taxon>
        <taxon>Eurotiomycetes</taxon>
        <taxon>Eurotiomycetidae</taxon>
        <taxon>Onygenales</taxon>
        <taxon>Onygenaceae</taxon>
        <taxon>Coccidioides</taxon>
    </lineage>
</organism>
<evidence type="ECO:0000313" key="1">
    <source>
        <dbReference type="EMBL" id="EFW17237.1"/>
    </source>
</evidence>
<reference evidence="2" key="2">
    <citation type="submission" date="2010-03" db="EMBL/GenBank/DDBJ databases">
        <title>The genome sequence of Coccidioides posadasii strain Silveira.</title>
        <authorList>
            <consortium name="The Broad Institute Genome Sequencing Center for Infectious Disease"/>
            <person name="Neafsey D."/>
            <person name="Orbach M."/>
            <person name="Henn M.R."/>
            <person name="Cole G.T."/>
            <person name="Galgiani J."/>
            <person name="Gardner M.J."/>
            <person name="Kirkland T.N."/>
            <person name="Taylor J.W."/>
            <person name="Young S.K."/>
            <person name="Zeng Q."/>
            <person name="Koehrsen M."/>
            <person name="Alvarado L."/>
            <person name="Berlin A."/>
            <person name="Borenstein D."/>
            <person name="Chapman S.B."/>
            <person name="Chen Z."/>
            <person name="Engels R."/>
            <person name="Freedman E."/>
            <person name="Gellesch M."/>
            <person name="Goldberg J."/>
            <person name="Griggs A."/>
            <person name="Gujja S."/>
            <person name="Heilman E."/>
            <person name="Heiman D."/>
            <person name="Howarth C."/>
            <person name="Jen D."/>
            <person name="Larson L."/>
            <person name="Mehta T."/>
            <person name="Neiman D."/>
            <person name="Park D."/>
            <person name="Pearson M."/>
            <person name="Richards J."/>
            <person name="Roberts A."/>
            <person name="Saif S."/>
            <person name="Shea T."/>
            <person name="Shenoy N."/>
            <person name="Sisk P."/>
            <person name="Stolte C."/>
            <person name="Sykes S."/>
            <person name="Walk T."/>
            <person name="White J."/>
            <person name="Yandava C."/>
            <person name="Haas B."/>
            <person name="Nusbaum C."/>
            <person name="Birren B."/>
        </authorList>
    </citation>
    <scope>NUCLEOTIDE SEQUENCE [LARGE SCALE GENOMIC DNA]</scope>
    <source>
        <strain evidence="2">RMSCC 757 / Silveira</strain>
    </source>
</reference>
<evidence type="ECO:0000313" key="2">
    <source>
        <dbReference type="Proteomes" id="UP000002497"/>
    </source>
</evidence>
<dbReference type="HOGENOM" id="CLU_2497720_0_0_1"/>
<dbReference type="EMBL" id="GL636495">
    <property type="protein sequence ID" value="EFW17237.1"/>
    <property type="molecule type" value="Genomic_DNA"/>
</dbReference>
<dbReference type="AlphaFoldDB" id="E9D9K3"/>
<dbReference type="Proteomes" id="UP000002497">
    <property type="component" value="Unassembled WGS sequence"/>
</dbReference>
<reference evidence="2" key="1">
    <citation type="journal article" date="2010" name="Genome Res.">
        <title>Population genomic sequencing of Coccidioides fungi reveals recent hybridization and transposon control.</title>
        <authorList>
            <person name="Neafsey D.E."/>
            <person name="Barker B.M."/>
            <person name="Sharpton T.J."/>
            <person name="Stajich J.E."/>
            <person name="Park D.J."/>
            <person name="Whiston E."/>
            <person name="Hung C.-Y."/>
            <person name="McMahan C."/>
            <person name="White J."/>
            <person name="Sykes S."/>
            <person name="Heiman D."/>
            <person name="Young S."/>
            <person name="Zeng Q."/>
            <person name="Abouelleil A."/>
            <person name="Aftuck L."/>
            <person name="Bessette D."/>
            <person name="Brown A."/>
            <person name="FitzGerald M."/>
            <person name="Lui A."/>
            <person name="Macdonald J.P."/>
            <person name="Priest M."/>
            <person name="Orbach M.J."/>
            <person name="Galgiani J.N."/>
            <person name="Kirkland T.N."/>
            <person name="Cole G.T."/>
            <person name="Birren B.W."/>
            <person name="Henn M.R."/>
            <person name="Taylor J.W."/>
            <person name="Rounsley S.D."/>
        </authorList>
    </citation>
    <scope>NUCLEOTIDE SEQUENCE [LARGE SCALE GENOMIC DNA]</scope>
    <source>
        <strain evidence="2">RMSCC 757 / Silveira</strain>
    </source>
</reference>
<keyword evidence="2" id="KW-1185">Reference proteome</keyword>
<protein>
    <submittedName>
        <fullName evidence="1">Uncharacterized protein</fullName>
    </submittedName>
</protein>
<proteinExistence type="predicted"/>
<accession>E9D9K3</accession>
<name>E9D9K3_COCPS</name>